<evidence type="ECO:0000256" key="4">
    <source>
        <dbReference type="ARBA" id="ARBA00050776"/>
    </source>
</evidence>
<dbReference type="SUPFAM" id="SSF53383">
    <property type="entry name" value="PLP-dependent transferases"/>
    <property type="match status" value="1"/>
</dbReference>
<feature type="domain" description="Aminotransferase class V" evidence="5">
    <location>
        <begin position="149"/>
        <end position="498"/>
    </location>
</feature>
<dbReference type="NCBIfam" id="TIGR00738">
    <property type="entry name" value="rrf2_super"/>
    <property type="match status" value="1"/>
</dbReference>
<evidence type="ECO:0000313" key="6">
    <source>
        <dbReference type="EMBL" id="QJC27575.1"/>
    </source>
</evidence>
<name>A0A858PYB2_9RICK</name>
<evidence type="ECO:0000313" key="7">
    <source>
        <dbReference type="Proteomes" id="UP000500930"/>
    </source>
</evidence>
<protein>
    <submittedName>
        <fullName evidence="6">Aminotransferase class V-fold PLP-dependent enzyme</fullName>
    </submittedName>
</protein>
<comment type="catalytic activity">
    <reaction evidence="4">
        <text>(sulfur carrier)-H + L-cysteine = (sulfur carrier)-SH + L-alanine</text>
        <dbReference type="Rhea" id="RHEA:43892"/>
        <dbReference type="Rhea" id="RHEA-COMP:14737"/>
        <dbReference type="Rhea" id="RHEA-COMP:14739"/>
        <dbReference type="ChEBI" id="CHEBI:29917"/>
        <dbReference type="ChEBI" id="CHEBI:35235"/>
        <dbReference type="ChEBI" id="CHEBI:57972"/>
        <dbReference type="ChEBI" id="CHEBI:64428"/>
        <dbReference type="EC" id="2.8.1.7"/>
    </reaction>
</comment>
<dbReference type="InterPro" id="IPR036390">
    <property type="entry name" value="WH_DNA-bd_sf"/>
</dbReference>
<keyword evidence="6" id="KW-0808">Transferase</keyword>
<dbReference type="PANTHER" id="PTHR11601:SF34">
    <property type="entry name" value="CYSTEINE DESULFURASE"/>
    <property type="match status" value="1"/>
</dbReference>
<comment type="cofactor">
    <cofactor evidence="1">
        <name>pyridoxal 5'-phosphate</name>
        <dbReference type="ChEBI" id="CHEBI:597326"/>
    </cofactor>
</comment>
<dbReference type="Gene3D" id="3.40.640.10">
    <property type="entry name" value="Type I PLP-dependent aspartate aminotransferase-like (Major domain)"/>
    <property type="match status" value="1"/>
</dbReference>
<dbReference type="Gene3D" id="1.10.260.50">
    <property type="match status" value="1"/>
</dbReference>
<dbReference type="PROSITE" id="PS51197">
    <property type="entry name" value="HTH_RRF2_2"/>
    <property type="match status" value="1"/>
</dbReference>
<dbReference type="InterPro" id="IPR036388">
    <property type="entry name" value="WH-like_DNA-bd_sf"/>
</dbReference>
<dbReference type="EMBL" id="CP046391">
    <property type="protein sequence ID" value="QJC27575.1"/>
    <property type="molecule type" value="Genomic_DNA"/>
</dbReference>
<evidence type="ECO:0000256" key="3">
    <source>
        <dbReference type="ARBA" id="ARBA00022898"/>
    </source>
</evidence>
<accession>A0A858PYB2</accession>
<dbReference type="AlphaFoldDB" id="A0A858PYB2"/>
<dbReference type="InterPro" id="IPR000192">
    <property type="entry name" value="Aminotrans_V_dom"/>
</dbReference>
<dbReference type="KEGG" id="aplt:ANPL_02580"/>
<evidence type="ECO:0000256" key="1">
    <source>
        <dbReference type="ARBA" id="ARBA00001933"/>
    </source>
</evidence>
<dbReference type="InterPro" id="IPR015424">
    <property type="entry name" value="PyrdxlP-dep_Trfase"/>
</dbReference>
<organism evidence="6 7">
    <name type="scientific">Anaplasma platys</name>
    <dbReference type="NCBI Taxonomy" id="949"/>
    <lineage>
        <taxon>Bacteria</taxon>
        <taxon>Pseudomonadati</taxon>
        <taxon>Pseudomonadota</taxon>
        <taxon>Alphaproteobacteria</taxon>
        <taxon>Rickettsiales</taxon>
        <taxon>Anaplasmataceae</taxon>
        <taxon>Anaplasma</taxon>
    </lineage>
</organism>
<keyword evidence="3" id="KW-0663">Pyridoxal phosphate</keyword>
<keyword evidence="7" id="KW-1185">Reference proteome</keyword>
<dbReference type="SUPFAM" id="SSF46785">
    <property type="entry name" value="Winged helix' DNA-binding domain"/>
    <property type="match status" value="1"/>
</dbReference>
<dbReference type="InterPro" id="IPR030489">
    <property type="entry name" value="TR_Rrf2-type_CS"/>
</dbReference>
<dbReference type="GO" id="GO:0031071">
    <property type="term" value="F:cysteine desulfurase activity"/>
    <property type="evidence" value="ECO:0007669"/>
    <property type="project" value="UniProtKB-EC"/>
</dbReference>
<dbReference type="InterPro" id="IPR000944">
    <property type="entry name" value="Tscrpt_reg_Rrf2"/>
</dbReference>
<dbReference type="Proteomes" id="UP000500930">
    <property type="component" value="Chromosome"/>
</dbReference>
<dbReference type="Pfam" id="PF00266">
    <property type="entry name" value="Aminotran_5"/>
    <property type="match status" value="1"/>
</dbReference>
<dbReference type="PANTHER" id="PTHR11601">
    <property type="entry name" value="CYSTEINE DESULFURYLASE FAMILY MEMBER"/>
    <property type="match status" value="1"/>
</dbReference>
<evidence type="ECO:0000256" key="2">
    <source>
        <dbReference type="ARBA" id="ARBA00006490"/>
    </source>
</evidence>
<dbReference type="InterPro" id="IPR015422">
    <property type="entry name" value="PyrdxlP-dep_Trfase_small"/>
</dbReference>
<sequence>MTTRLRYAVMFMVSLVQQENQGVARPKRASVIADKQSLSEGYLERVVMYLKNKGLVKSRKGPGGGYSLGMPPERITLDQLLYSVGDKVKMVRCQGDDGGCVSAAGEKCNSHYLWEGIERYMMHYLSNTTLLDVFNNTLKEFGGSDRHRIYADNNSTAEICPKVRHKIGNALLFGNFYNPSAVYSLGQKSRKLLEDVRRLVIEVLDAKGYDVIFTSSGTEANNLVFNRCGHRHIISAIEHPSVINSATNPHFIPVDSNGVISLTALESMLKDLGGEGALVSVMLANNEIGVIQPVREVVSIARKYGAVVHTDAVQACGKIPLSVLDLGADFVTISSHKIGGMPGAGALLYNSNRVGIVPMLHGGMQENGLRAGTENVHAIYSMAVALENLSCRLKKMADVLSARDLIESRIREASATSIIFGSGAVRLPNTTCVSMPGVSSETQLIGFDSRGIAVGIGSACSSGKRDKSHVLSAIGAEEEHIKSAIRISLGPDVDIEQASRIADCWCGIYSSFISLN</sequence>
<comment type="similarity">
    <text evidence="2">Belongs to the class-V pyridoxal-phosphate-dependent aminotransferase family. NifS/IscS subfamily.</text>
</comment>
<proteinExistence type="inferred from homology"/>
<dbReference type="GO" id="GO:0008483">
    <property type="term" value="F:transaminase activity"/>
    <property type="evidence" value="ECO:0007669"/>
    <property type="project" value="UniProtKB-KW"/>
</dbReference>
<dbReference type="Pfam" id="PF02082">
    <property type="entry name" value="Rrf2"/>
    <property type="match status" value="1"/>
</dbReference>
<keyword evidence="6" id="KW-0032">Aminotransferase</keyword>
<evidence type="ECO:0000259" key="5">
    <source>
        <dbReference type="Pfam" id="PF00266"/>
    </source>
</evidence>
<dbReference type="Gene3D" id="1.10.10.10">
    <property type="entry name" value="Winged helix-like DNA-binding domain superfamily/Winged helix DNA-binding domain"/>
    <property type="match status" value="1"/>
</dbReference>
<dbReference type="Gene3D" id="3.90.1150.10">
    <property type="entry name" value="Aspartate Aminotransferase, domain 1"/>
    <property type="match status" value="1"/>
</dbReference>
<gene>
    <name evidence="6" type="ORF">ANPL_02580</name>
</gene>
<dbReference type="PROSITE" id="PS01332">
    <property type="entry name" value="HTH_RRF2_1"/>
    <property type="match status" value="1"/>
</dbReference>
<dbReference type="InterPro" id="IPR015421">
    <property type="entry name" value="PyrdxlP-dep_Trfase_major"/>
</dbReference>
<reference evidence="6 7" key="1">
    <citation type="journal article" date="2020" name="Pathogens">
        <title>First Whole Genome Sequence of Anaplasma platys, an Obligate Intracellular Rickettsial Pathogen of Dogs.</title>
        <authorList>
            <person name="Llanes A."/>
            <person name="Rajeev S."/>
        </authorList>
    </citation>
    <scope>NUCLEOTIDE SEQUENCE [LARGE SCALE GENOMIC DNA]</scope>
    <source>
        <strain evidence="6 7">S3</strain>
    </source>
</reference>